<dbReference type="OrthoDB" id="10261524at2759"/>
<evidence type="ECO:0000256" key="8">
    <source>
        <dbReference type="ARBA" id="ARBA00045670"/>
    </source>
</evidence>
<protein>
    <recommendedName>
        <fullName evidence="9">Signal peptidase subunit 3</fullName>
    </recommendedName>
</protein>
<keyword evidence="6 10" id="KW-1133">Transmembrane helix</keyword>
<dbReference type="PIRSF" id="PIRSF016089">
    <property type="entry name" value="SPC22"/>
    <property type="match status" value="1"/>
</dbReference>
<keyword evidence="12" id="KW-1185">Reference proteome</keyword>
<dbReference type="GO" id="GO:0045047">
    <property type="term" value="P:protein targeting to ER"/>
    <property type="evidence" value="ECO:0007669"/>
    <property type="project" value="TreeGrafter"/>
</dbReference>
<evidence type="ECO:0000256" key="9">
    <source>
        <dbReference type="PIRNR" id="PIRNR016089"/>
    </source>
</evidence>
<evidence type="ECO:0000256" key="2">
    <source>
        <dbReference type="ARBA" id="ARBA00009289"/>
    </source>
</evidence>
<sequence>MFSATQRLQNVFGHFTSVFLMLAAAIMLLSYTHWWLEDIWELPMSVRSVEPKILMKYSRRFGGSNNQGKENCKLKVDFDGDLTPLFNWNTKQLFVYLTAEYDGDRPDISNKVIFWDQIITDKKDAVLDYHNLASLYSVYDTTNSFNQRNATIRLEWNIQPYVGWLIYGETVIDGIKTINFPAVEGAKKRKTRSKK</sequence>
<comment type="similarity">
    <text evidence="2 9">Belongs to the SPCS3 family.</text>
</comment>
<dbReference type="AlphaFoldDB" id="A0A1E3PIG0"/>
<gene>
    <name evidence="11" type="ORF">NADFUDRAFT_46933</name>
</gene>
<evidence type="ECO:0000256" key="3">
    <source>
        <dbReference type="ARBA" id="ARBA00022692"/>
    </source>
</evidence>
<dbReference type="STRING" id="857566.A0A1E3PIG0"/>
<evidence type="ECO:0000256" key="5">
    <source>
        <dbReference type="ARBA" id="ARBA00022968"/>
    </source>
</evidence>
<comment type="function">
    <text evidence="8">Essential component of the signal peptidase complex (SPC) which catalyzes the cleavage of N-terminal signal sequences from nascent proteins as they are translocated into the lumen of the endoplasmic reticulum. Essential for the SPC catalytic activity, possibly by stabilizing and positioning the active center of the complex close to the lumenal surface. Essential for viability.</text>
</comment>
<feature type="transmembrane region" description="Helical" evidence="10">
    <location>
        <begin position="12"/>
        <end position="36"/>
    </location>
</feature>
<proteinExistence type="inferred from homology"/>
<evidence type="ECO:0000256" key="10">
    <source>
        <dbReference type="SAM" id="Phobius"/>
    </source>
</evidence>
<organism evidence="11 12">
    <name type="scientific">Nadsonia fulvescens var. elongata DSM 6958</name>
    <dbReference type="NCBI Taxonomy" id="857566"/>
    <lineage>
        <taxon>Eukaryota</taxon>
        <taxon>Fungi</taxon>
        <taxon>Dikarya</taxon>
        <taxon>Ascomycota</taxon>
        <taxon>Saccharomycotina</taxon>
        <taxon>Dipodascomycetes</taxon>
        <taxon>Dipodascales</taxon>
        <taxon>Dipodascales incertae sedis</taxon>
        <taxon>Nadsonia</taxon>
    </lineage>
</organism>
<dbReference type="Pfam" id="PF04573">
    <property type="entry name" value="SPC22"/>
    <property type="match status" value="1"/>
</dbReference>
<dbReference type="GO" id="GO:0005787">
    <property type="term" value="C:signal peptidase complex"/>
    <property type="evidence" value="ECO:0007669"/>
    <property type="project" value="UniProtKB-UniRule"/>
</dbReference>
<name>A0A1E3PIG0_9ASCO</name>
<dbReference type="EMBL" id="KV454410">
    <property type="protein sequence ID" value="ODQ65201.1"/>
    <property type="molecule type" value="Genomic_DNA"/>
</dbReference>
<evidence type="ECO:0000313" key="11">
    <source>
        <dbReference type="EMBL" id="ODQ65201.1"/>
    </source>
</evidence>
<dbReference type="Proteomes" id="UP000095009">
    <property type="component" value="Unassembled WGS sequence"/>
</dbReference>
<keyword evidence="7 9" id="KW-0472">Membrane</keyword>
<dbReference type="PANTHER" id="PTHR12804:SF0">
    <property type="entry name" value="SIGNAL PEPTIDASE COMPLEX SUBUNIT 3"/>
    <property type="match status" value="1"/>
</dbReference>
<dbReference type="GO" id="GO:0006465">
    <property type="term" value="P:signal peptide processing"/>
    <property type="evidence" value="ECO:0007669"/>
    <property type="project" value="UniProtKB-UniRule"/>
</dbReference>
<dbReference type="InterPro" id="IPR007653">
    <property type="entry name" value="SPC3"/>
</dbReference>
<evidence type="ECO:0000256" key="6">
    <source>
        <dbReference type="ARBA" id="ARBA00022989"/>
    </source>
</evidence>
<dbReference type="PANTHER" id="PTHR12804">
    <property type="entry name" value="MICROSOMAL SIGNAL PEPTIDASE 23 KD SUBUNIT SPC22/23"/>
    <property type="match status" value="1"/>
</dbReference>
<evidence type="ECO:0000256" key="4">
    <source>
        <dbReference type="ARBA" id="ARBA00022824"/>
    </source>
</evidence>
<accession>A0A1E3PIG0</accession>
<comment type="subcellular location">
    <subcellularLocation>
        <location evidence="1">Endoplasmic reticulum membrane</location>
        <topology evidence="1">Single-pass type II membrane protein</topology>
    </subcellularLocation>
</comment>
<keyword evidence="5" id="KW-0735">Signal-anchor</keyword>
<reference evidence="11 12" key="1">
    <citation type="journal article" date="2016" name="Proc. Natl. Acad. Sci. U.S.A.">
        <title>Comparative genomics of biotechnologically important yeasts.</title>
        <authorList>
            <person name="Riley R."/>
            <person name="Haridas S."/>
            <person name="Wolfe K.H."/>
            <person name="Lopes M.R."/>
            <person name="Hittinger C.T."/>
            <person name="Goeker M."/>
            <person name="Salamov A.A."/>
            <person name="Wisecaver J.H."/>
            <person name="Long T.M."/>
            <person name="Calvey C.H."/>
            <person name="Aerts A.L."/>
            <person name="Barry K.W."/>
            <person name="Choi C."/>
            <person name="Clum A."/>
            <person name="Coughlan A.Y."/>
            <person name="Deshpande S."/>
            <person name="Douglass A.P."/>
            <person name="Hanson S.J."/>
            <person name="Klenk H.-P."/>
            <person name="LaButti K.M."/>
            <person name="Lapidus A."/>
            <person name="Lindquist E.A."/>
            <person name="Lipzen A.M."/>
            <person name="Meier-Kolthoff J.P."/>
            <person name="Ohm R.A."/>
            <person name="Otillar R.P."/>
            <person name="Pangilinan J.L."/>
            <person name="Peng Y."/>
            <person name="Rokas A."/>
            <person name="Rosa C.A."/>
            <person name="Scheuner C."/>
            <person name="Sibirny A.A."/>
            <person name="Slot J.C."/>
            <person name="Stielow J.B."/>
            <person name="Sun H."/>
            <person name="Kurtzman C.P."/>
            <person name="Blackwell M."/>
            <person name="Grigoriev I.V."/>
            <person name="Jeffries T.W."/>
        </authorList>
    </citation>
    <scope>NUCLEOTIDE SEQUENCE [LARGE SCALE GENOMIC DNA]</scope>
    <source>
        <strain evidence="11 12">DSM 6958</strain>
    </source>
</reference>
<evidence type="ECO:0000256" key="1">
    <source>
        <dbReference type="ARBA" id="ARBA00004648"/>
    </source>
</evidence>
<keyword evidence="4 9" id="KW-0256">Endoplasmic reticulum</keyword>
<evidence type="ECO:0000313" key="12">
    <source>
        <dbReference type="Proteomes" id="UP000095009"/>
    </source>
</evidence>
<keyword evidence="3 10" id="KW-0812">Transmembrane</keyword>
<evidence type="ECO:0000256" key="7">
    <source>
        <dbReference type="ARBA" id="ARBA00023136"/>
    </source>
</evidence>